<accession>A0A4S3TGK0</accession>
<dbReference type="Pfam" id="PF02633">
    <property type="entry name" value="Creatininase"/>
    <property type="match status" value="1"/>
</dbReference>
<protein>
    <submittedName>
        <fullName evidence="6">Creatininase family protein</fullName>
    </submittedName>
</protein>
<dbReference type="InterPro" id="IPR024087">
    <property type="entry name" value="Creatininase-like_sf"/>
</dbReference>
<keyword evidence="2" id="KW-0479">Metal-binding</keyword>
<evidence type="ECO:0000313" key="7">
    <source>
        <dbReference type="Proteomes" id="UP000318864"/>
    </source>
</evidence>
<evidence type="ECO:0000313" key="6">
    <source>
        <dbReference type="EMBL" id="THE63011.1"/>
    </source>
</evidence>
<dbReference type="Proteomes" id="UP000318864">
    <property type="component" value="Unassembled WGS sequence"/>
</dbReference>
<feature type="region of interest" description="Disordered" evidence="5">
    <location>
        <begin position="248"/>
        <end position="271"/>
    </location>
</feature>
<evidence type="ECO:0000256" key="2">
    <source>
        <dbReference type="ARBA" id="ARBA00022723"/>
    </source>
</evidence>
<keyword evidence="7" id="KW-1185">Reference proteome</keyword>
<reference evidence="6 7" key="1">
    <citation type="submission" date="2018-10" db="EMBL/GenBank/DDBJ databases">
        <title>Natronolimnobius sp. XQ-INN 246 isolated from Inner Mongolia Autonomous Region of China.</title>
        <authorList>
            <person name="Xue Q."/>
        </authorList>
    </citation>
    <scope>NUCLEOTIDE SEQUENCE [LARGE SCALE GENOMIC DNA]</scope>
    <source>
        <strain evidence="6 7">XQ-INN 246</strain>
    </source>
</reference>
<dbReference type="GO" id="GO:0046872">
    <property type="term" value="F:metal ion binding"/>
    <property type="evidence" value="ECO:0007669"/>
    <property type="project" value="UniProtKB-KW"/>
</dbReference>
<keyword evidence="4" id="KW-0862">Zinc</keyword>
<dbReference type="OrthoDB" id="46121at2157"/>
<dbReference type="GO" id="GO:0016811">
    <property type="term" value="F:hydrolase activity, acting on carbon-nitrogen (but not peptide) bonds, in linear amides"/>
    <property type="evidence" value="ECO:0007669"/>
    <property type="project" value="TreeGrafter"/>
</dbReference>
<organism evidence="6 7">
    <name type="scientific">Salinadaptatus halalkaliphilus</name>
    <dbReference type="NCBI Taxonomy" id="2419781"/>
    <lineage>
        <taxon>Archaea</taxon>
        <taxon>Methanobacteriati</taxon>
        <taxon>Methanobacteriota</taxon>
        <taxon>Stenosarchaea group</taxon>
        <taxon>Halobacteria</taxon>
        <taxon>Halobacteriales</taxon>
        <taxon>Natrialbaceae</taxon>
        <taxon>Salinadaptatus</taxon>
    </lineage>
</organism>
<dbReference type="SUPFAM" id="SSF102215">
    <property type="entry name" value="Creatininase"/>
    <property type="match status" value="1"/>
</dbReference>
<dbReference type="Gene3D" id="3.40.50.10310">
    <property type="entry name" value="Creatininase"/>
    <property type="match status" value="1"/>
</dbReference>
<dbReference type="InterPro" id="IPR003785">
    <property type="entry name" value="Creatininase/forma_Hydrolase"/>
</dbReference>
<sequence>MYLPHRTWQELTDYVGTESVAIVPLGSTEQHGPHLPEGTDYMIAEALARAAAERSGFLCTSPVRIGVSSHHRQFHGTMWVEPPIFRDYVESFSRNLTAHGIDRIVYVNAHGGNVAHLREVGRRLHDDGTAYAIEWMWDESIPELIEEVFETPGPHGGPKETAMIMHIAEELVREDRLEDARDGGTVFDDGAGRVHGATTFYDTIENSENGVFGDQTDATPEIGKRLFDAATEQLVALLEWLDDRPREQLLPAPHVDPQPSAGDRSDTPDRS</sequence>
<comment type="cofactor">
    <cofactor evidence="1">
        <name>Zn(2+)</name>
        <dbReference type="ChEBI" id="CHEBI:29105"/>
    </cofactor>
</comment>
<dbReference type="PANTHER" id="PTHR35005">
    <property type="entry name" value="3-DEHYDRO-SCYLLO-INOSOSE HYDROLASE"/>
    <property type="match status" value="1"/>
</dbReference>
<evidence type="ECO:0000256" key="4">
    <source>
        <dbReference type="ARBA" id="ARBA00022833"/>
    </source>
</evidence>
<gene>
    <name evidence="6" type="ORF">D8Y22_21450</name>
</gene>
<dbReference type="PANTHER" id="PTHR35005:SF1">
    <property type="entry name" value="2-AMINO-5-FORMYLAMINO-6-RIBOSYLAMINOPYRIMIDIN-4(3H)-ONE 5'-MONOPHOSPHATE DEFORMYLASE"/>
    <property type="match status" value="1"/>
</dbReference>
<evidence type="ECO:0000256" key="1">
    <source>
        <dbReference type="ARBA" id="ARBA00001947"/>
    </source>
</evidence>
<dbReference type="GO" id="GO:0009231">
    <property type="term" value="P:riboflavin biosynthetic process"/>
    <property type="evidence" value="ECO:0007669"/>
    <property type="project" value="TreeGrafter"/>
</dbReference>
<dbReference type="AlphaFoldDB" id="A0A4S3TGK0"/>
<dbReference type="RefSeq" id="WP_141466648.1">
    <property type="nucleotide sequence ID" value="NZ_RBZW01000076.1"/>
</dbReference>
<evidence type="ECO:0000256" key="3">
    <source>
        <dbReference type="ARBA" id="ARBA00022801"/>
    </source>
</evidence>
<name>A0A4S3TGK0_9EURY</name>
<dbReference type="EMBL" id="RBZW01000076">
    <property type="protein sequence ID" value="THE63011.1"/>
    <property type="molecule type" value="Genomic_DNA"/>
</dbReference>
<proteinExistence type="predicted"/>
<comment type="caution">
    <text evidence="6">The sequence shown here is derived from an EMBL/GenBank/DDBJ whole genome shotgun (WGS) entry which is preliminary data.</text>
</comment>
<keyword evidence="3" id="KW-0378">Hydrolase</keyword>
<evidence type="ECO:0000256" key="5">
    <source>
        <dbReference type="SAM" id="MobiDB-lite"/>
    </source>
</evidence>